<reference evidence="2" key="1">
    <citation type="journal article" date="2024" name="Front. Bioeng. Biotechnol.">
        <title>Genome-scale model development and genomic sequencing of the oleaginous clade Lipomyces.</title>
        <authorList>
            <person name="Czajka J.J."/>
            <person name="Han Y."/>
            <person name="Kim J."/>
            <person name="Mondo S.J."/>
            <person name="Hofstad B.A."/>
            <person name="Robles A."/>
            <person name="Haridas S."/>
            <person name="Riley R."/>
            <person name="LaButti K."/>
            <person name="Pangilinan J."/>
            <person name="Andreopoulos W."/>
            <person name="Lipzen A."/>
            <person name="Yan J."/>
            <person name="Wang M."/>
            <person name="Ng V."/>
            <person name="Grigoriev I.V."/>
            <person name="Spatafora J.W."/>
            <person name="Magnuson J.K."/>
            <person name="Baker S.E."/>
            <person name="Pomraning K.R."/>
        </authorList>
    </citation>
    <scope>NUCLEOTIDE SEQUENCE [LARGE SCALE GENOMIC DNA]</scope>
    <source>
        <strain evidence="2">CBS 7786</strain>
    </source>
</reference>
<keyword evidence="2" id="KW-1185">Reference proteome</keyword>
<protein>
    <submittedName>
        <fullName evidence="1">Uncharacterized protein</fullName>
    </submittedName>
</protein>
<name>A0ACC3SYI5_LIPKO</name>
<organism evidence="1 2">
    <name type="scientific">Lipomyces kononenkoae</name>
    <name type="common">Yeast</name>
    <dbReference type="NCBI Taxonomy" id="34357"/>
    <lineage>
        <taxon>Eukaryota</taxon>
        <taxon>Fungi</taxon>
        <taxon>Dikarya</taxon>
        <taxon>Ascomycota</taxon>
        <taxon>Saccharomycotina</taxon>
        <taxon>Lipomycetes</taxon>
        <taxon>Lipomycetales</taxon>
        <taxon>Lipomycetaceae</taxon>
        <taxon>Lipomyces</taxon>
    </lineage>
</organism>
<evidence type="ECO:0000313" key="2">
    <source>
        <dbReference type="Proteomes" id="UP001433508"/>
    </source>
</evidence>
<comment type="caution">
    <text evidence="1">The sequence shown here is derived from an EMBL/GenBank/DDBJ whole genome shotgun (WGS) entry which is preliminary data.</text>
</comment>
<accession>A0ACC3SYI5</accession>
<sequence>MSDRPNLEDDCARLRSGASGGHEMSGQTRLDSNSAAANAENTVDDAFAIYSYYISITDHLPSDIKRSLNLITSLAHKYTVQANDLESLVDAINNDQYSTINETISRIKDANTESILRDRKESLREALRMLQVLRRHYKKLDIEITKMEKAAQAHITSTTGPTVPSKDTIEVSPALPAHDQSPYMKKRGRTGKPISDAQLAHAHTLSLRSVKISQPPEAPRRQLRNSAMKATRPEQQEASLTRTRRVQPVLPPPAISTGERLRESKQSPAALRESSLNIRHLRRHQPEKPVPEYRASPRREYRSLPRRSEDTGRLISEAPRALRVSTELARDVGIKKPSAVQKISVARAHNNDRHGIIVPNKASRTPGRPLPMSAGPKRNKDIRRAVIQELYNKKREHQDSLKRKAKEEAEEKDIAKRRNVSQKTYCICNDVSYGDMIACDDKKCKIEWYHLGCVNMKRPPKGEWICPLCLERRKHQLKRGGRRG</sequence>
<gene>
    <name evidence="1" type="ORF">V1525DRAFT_433953</name>
</gene>
<dbReference type="Proteomes" id="UP001433508">
    <property type="component" value="Unassembled WGS sequence"/>
</dbReference>
<proteinExistence type="predicted"/>
<dbReference type="EMBL" id="MU971393">
    <property type="protein sequence ID" value="KAK9236219.1"/>
    <property type="molecule type" value="Genomic_DNA"/>
</dbReference>
<evidence type="ECO:0000313" key="1">
    <source>
        <dbReference type="EMBL" id="KAK9236219.1"/>
    </source>
</evidence>